<comment type="caution">
    <text evidence="2">The sequence shown here is derived from an EMBL/GenBank/DDBJ whole genome shotgun (WGS) entry which is preliminary data.</text>
</comment>
<evidence type="ECO:0000313" key="2">
    <source>
        <dbReference type="EMBL" id="CAI2192809.1"/>
    </source>
</evidence>
<sequence length="128" mass="15132">MKAQNFNYGDFKYNSILNAGENKKMLEFKIYKSFAKLQEIYIPELLFYGDLTSGMSFVMGMSMVSTTLSHHKIDKRQKKRVLRALDKIHDYKILHNDIREKNILVDEKGYVYLTDFGMSIRNDNEELF</sequence>
<dbReference type="OrthoDB" id="2156052at2759"/>
<keyword evidence="3" id="KW-1185">Reference proteome</keyword>
<dbReference type="Proteomes" id="UP001153678">
    <property type="component" value="Unassembled WGS sequence"/>
</dbReference>
<proteinExistence type="predicted"/>
<dbReference type="EMBL" id="CAMKVN010008735">
    <property type="protein sequence ID" value="CAI2192809.1"/>
    <property type="molecule type" value="Genomic_DNA"/>
</dbReference>
<protein>
    <submittedName>
        <fullName evidence="2">10478_t:CDS:1</fullName>
    </submittedName>
</protein>
<dbReference type="PANTHER" id="PTHR37171:SF1">
    <property type="entry name" value="SERINE_THREONINE-PROTEIN KINASE YRZF-RELATED"/>
    <property type="match status" value="1"/>
</dbReference>
<dbReference type="PROSITE" id="PS00109">
    <property type="entry name" value="PROTEIN_KINASE_TYR"/>
    <property type="match status" value="1"/>
</dbReference>
<dbReference type="InterPro" id="IPR008266">
    <property type="entry name" value="Tyr_kinase_AS"/>
</dbReference>
<evidence type="ECO:0000259" key="1">
    <source>
        <dbReference type="PROSITE" id="PS50011"/>
    </source>
</evidence>
<dbReference type="InterPro" id="IPR052396">
    <property type="entry name" value="Meiotic_Drive_Suppr_Kinase"/>
</dbReference>
<organism evidence="2 3">
    <name type="scientific">Funneliformis geosporum</name>
    <dbReference type="NCBI Taxonomy" id="1117311"/>
    <lineage>
        <taxon>Eukaryota</taxon>
        <taxon>Fungi</taxon>
        <taxon>Fungi incertae sedis</taxon>
        <taxon>Mucoromycota</taxon>
        <taxon>Glomeromycotina</taxon>
        <taxon>Glomeromycetes</taxon>
        <taxon>Glomerales</taxon>
        <taxon>Glomeraceae</taxon>
        <taxon>Funneliformis</taxon>
    </lineage>
</organism>
<gene>
    <name evidence="2" type="ORF">FWILDA_LOCUS15763</name>
</gene>
<accession>A0A9W4T739</accession>
<evidence type="ECO:0000313" key="3">
    <source>
        <dbReference type="Proteomes" id="UP001153678"/>
    </source>
</evidence>
<dbReference type="SUPFAM" id="SSF56112">
    <property type="entry name" value="Protein kinase-like (PK-like)"/>
    <property type="match status" value="1"/>
</dbReference>
<reference evidence="2" key="1">
    <citation type="submission" date="2022-08" db="EMBL/GenBank/DDBJ databases">
        <authorList>
            <person name="Kallberg Y."/>
            <person name="Tangrot J."/>
            <person name="Rosling A."/>
        </authorList>
    </citation>
    <scope>NUCLEOTIDE SEQUENCE</scope>
    <source>
        <strain evidence="2">Wild A</strain>
    </source>
</reference>
<dbReference type="PROSITE" id="PS50011">
    <property type="entry name" value="PROTEIN_KINASE_DOM"/>
    <property type="match status" value="1"/>
</dbReference>
<dbReference type="InterPro" id="IPR000719">
    <property type="entry name" value="Prot_kinase_dom"/>
</dbReference>
<name>A0A9W4T739_9GLOM</name>
<feature type="non-terminal residue" evidence="2">
    <location>
        <position position="1"/>
    </location>
</feature>
<dbReference type="GO" id="GO:0005524">
    <property type="term" value="F:ATP binding"/>
    <property type="evidence" value="ECO:0007669"/>
    <property type="project" value="InterPro"/>
</dbReference>
<dbReference type="GO" id="GO:0004672">
    <property type="term" value="F:protein kinase activity"/>
    <property type="evidence" value="ECO:0007669"/>
    <property type="project" value="InterPro"/>
</dbReference>
<feature type="domain" description="Protein kinase" evidence="1">
    <location>
        <begin position="1"/>
        <end position="128"/>
    </location>
</feature>
<dbReference type="Pfam" id="PF00069">
    <property type="entry name" value="Pkinase"/>
    <property type="match status" value="1"/>
</dbReference>
<dbReference type="InterPro" id="IPR011009">
    <property type="entry name" value="Kinase-like_dom_sf"/>
</dbReference>
<dbReference type="PANTHER" id="PTHR37171">
    <property type="entry name" value="SERINE/THREONINE-PROTEIN KINASE YRZF-RELATED"/>
    <property type="match status" value="1"/>
</dbReference>
<dbReference type="AlphaFoldDB" id="A0A9W4T739"/>
<dbReference type="Gene3D" id="1.10.510.10">
    <property type="entry name" value="Transferase(Phosphotransferase) domain 1"/>
    <property type="match status" value="1"/>
</dbReference>